<dbReference type="AlphaFoldDB" id="A0A133VD50"/>
<gene>
    <name evidence="1" type="ORF">AKJ48_02940</name>
</gene>
<evidence type="ECO:0000313" key="1">
    <source>
        <dbReference type="EMBL" id="KXB04324.1"/>
    </source>
</evidence>
<dbReference type="Proteomes" id="UP000070076">
    <property type="component" value="Unassembled WGS sequence"/>
</dbReference>
<sequence length="120" mass="13604">MQGLRKKIHGARQHDLLLEAFFYGRFMITWIFYGIGSRRWPKEWISSIGESSLTDSYVRFSAFKPSVPIYLSGGEMRKLLFGDLSPNMVISLGDSPIWLTGIKAPVHEAGFPAPCEYEVC</sequence>
<reference evidence="1 2" key="1">
    <citation type="journal article" date="2016" name="Sci. Rep.">
        <title>Metabolic traits of an uncultured archaeal lineage -MSBL1- from brine pools of the Red Sea.</title>
        <authorList>
            <person name="Mwirichia R."/>
            <person name="Alam I."/>
            <person name="Rashid M."/>
            <person name="Vinu M."/>
            <person name="Ba-Alawi W."/>
            <person name="Anthony Kamau A."/>
            <person name="Kamanda Ngugi D."/>
            <person name="Goker M."/>
            <person name="Klenk H.P."/>
            <person name="Bajic V."/>
            <person name="Stingl U."/>
        </authorList>
    </citation>
    <scope>NUCLEOTIDE SEQUENCE [LARGE SCALE GENOMIC DNA]</scope>
    <source>
        <strain evidence="1">SCGC-AAA261O19</strain>
    </source>
</reference>
<keyword evidence="2" id="KW-1185">Reference proteome</keyword>
<evidence type="ECO:0000313" key="2">
    <source>
        <dbReference type="Proteomes" id="UP000070076"/>
    </source>
</evidence>
<organism evidence="1 2">
    <name type="scientific">candidate division MSBL1 archaeon SCGC-AAA261O19</name>
    <dbReference type="NCBI Taxonomy" id="1698277"/>
    <lineage>
        <taxon>Archaea</taxon>
        <taxon>Methanobacteriati</taxon>
        <taxon>Methanobacteriota</taxon>
        <taxon>candidate division MSBL1</taxon>
    </lineage>
</organism>
<dbReference type="EMBL" id="LHYB01000039">
    <property type="protein sequence ID" value="KXB04324.1"/>
    <property type="molecule type" value="Genomic_DNA"/>
</dbReference>
<name>A0A133VD50_9EURY</name>
<protein>
    <submittedName>
        <fullName evidence="1">Uncharacterized protein</fullName>
    </submittedName>
</protein>
<comment type="caution">
    <text evidence="1">The sequence shown here is derived from an EMBL/GenBank/DDBJ whole genome shotgun (WGS) entry which is preliminary data.</text>
</comment>
<proteinExistence type="predicted"/>
<accession>A0A133VD50</accession>